<dbReference type="PROSITE" id="PS51257">
    <property type="entry name" value="PROKAR_LIPOPROTEIN"/>
    <property type="match status" value="1"/>
</dbReference>
<evidence type="ECO:0000313" key="2">
    <source>
        <dbReference type="EMBL" id="PSV85923.1"/>
    </source>
</evidence>
<dbReference type="STRING" id="553611.GCA_001557755_00628"/>
<dbReference type="GeneID" id="99742320"/>
<dbReference type="Proteomes" id="UP000240410">
    <property type="component" value="Unassembled WGS sequence"/>
</dbReference>
<accession>A0A0D8N3F5</accession>
<evidence type="ECO:0000256" key="1">
    <source>
        <dbReference type="SAM" id="SignalP"/>
    </source>
</evidence>
<dbReference type="Proteomes" id="UP000241566">
    <property type="component" value="Unassembled WGS sequence"/>
</dbReference>
<keyword evidence="5" id="KW-1185">Reference proteome</keyword>
<comment type="caution">
    <text evidence="3">The sequence shown here is derived from an EMBL/GenBank/DDBJ whole genome shotgun (WGS) entry which is preliminary data.</text>
</comment>
<gene>
    <name evidence="3" type="ORF">CTM89_00860</name>
    <name evidence="2" type="ORF">CTM94_04170</name>
</gene>
<evidence type="ECO:0000313" key="5">
    <source>
        <dbReference type="Proteomes" id="UP000241566"/>
    </source>
</evidence>
<dbReference type="AlphaFoldDB" id="A0A0D8N3F5"/>
<dbReference type="PANTHER" id="PTHR38008">
    <property type="entry name" value="HEMOLYSIN-RELATED"/>
    <property type="match status" value="1"/>
</dbReference>
<dbReference type="PANTHER" id="PTHR38008:SF2">
    <property type="entry name" value="HEMOLYSIN"/>
    <property type="match status" value="1"/>
</dbReference>
<sequence length="85" mass="9500">MKKWALLLSVVGMTAALAGCNKEEPKQPEQPKKEAIGMANPASVYCEEQGGKLEIKKEEKGDVGYCHLADGKVVEEWEFYRENNK</sequence>
<dbReference type="RefSeq" id="WP_008986971.1">
    <property type="nucleotide sequence ID" value="NZ_CP131601.1"/>
</dbReference>
<evidence type="ECO:0000313" key="3">
    <source>
        <dbReference type="EMBL" id="PSV93825.1"/>
    </source>
</evidence>
<feature type="chain" id="PRO_5015036319" evidence="1">
    <location>
        <begin position="19"/>
        <end position="85"/>
    </location>
</feature>
<protein>
    <submittedName>
        <fullName evidence="3">DUF333 domain-containing protein</fullName>
    </submittedName>
</protein>
<reference evidence="3 4" key="1">
    <citation type="submission" date="2018-03" db="EMBL/GenBank/DDBJ databases">
        <title>Whole genome sequencing of Histamine producing bacteria.</title>
        <authorList>
            <person name="Butler K."/>
        </authorList>
    </citation>
    <scope>NUCLEOTIDE SEQUENCE [LARGE SCALE GENOMIC DNA]</scope>
    <source>
        <strain evidence="2 5">ATCC 25521</strain>
        <strain evidence="3 4">ATCC 33979</strain>
    </source>
</reference>
<dbReference type="EMBL" id="PYOI01000003">
    <property type="protein sequence ID" value="PSV85923.1"/>
    <property type="molecule type" value="Genomic_DNA"/>
</dbReference>
<dbReference type="EMBL" id="PYOJ01000001">
    <property type="protein sequence ID" value="PSV93825.1"/>
    <property type="molecule type" value="Genomic_DNA"/>
</dbReference>
<name>A0A0D8N3F5_PHOLE</name>
<dbReference type="InterPro" id="IPR005590">
    <property type="entry name" value="DUF333"/>
</dbReference>
<feature type="signal peptide" evidence="1">
    <location>
        <begin position="1"/>
        <end position="18"/>
    </location>
</feature>
<evidence type="ECO:0000313" key="4">
    <source>
        <dbReference type="Proteomes" id="UP000240410"/>
    </source>
</evidence>
<keyword evidence="1" id="KW-0732">Signal</keyword>
<organism evidence="3 4">
    <name type="scientific">Photobacterium leiognathi</name>
    <dbReference type="NCBI Taxonomy" id="553611"/>
    <lineage>
        <taxon>Bacteria</taxon>
        <taxon>Pseudomonadati</taxon>
        <taxon>Pseudomonadota</taxon>
        <taxon>Gammaproteobacteria</taxon>
        <taxon>Vibrionales</taxon>
        <taxon>Vibrionaceae</taxon>
        <taxon>Photobacterium</taxon>
    </lineage>
</organism>
<dbReference type="Pfam" id="PF03891">
    <property type="entry name" value="DUF333"/>
    <property type="match status" value="1"/>
</dbReference>
<proteinExistence type="predicted"/>